<evidence type="ECO:0000256" key="5">
    <source>
        <dbReference type="PROSITE-ProRule" id="PRU00335"/>
    </source>
</evidence>
<organism evidence="7 8">
    <name type="scientific">Actinocatenispora sera</name>
    <dbReference type="NCBI Taxonomy" id="390989"/>
    <lineage>
        <taxon>Bacteria</taxon>
        <taxon>Bacillati</taxon>
        <taxon>Actinomycetota</taxon>
        <taxon>Actinomycetes</taxon>
        <taxon>Micromonosporales</taxon>
        <taxon>Micromonosporaceae</taxon>
        <taxon>Actinocatenispora</taxon>
    </lineage>
</organism>
<keyword evidence="4" id="KW-0804">Transcription</keyword>
<dbReference type="RefSeq" id="WP_030444984.1">
    <property type="nucleotide sequence ID" value="NZ_AP023354.1"/>
</dbReference>
<dbReference type="Pfam" id="PF00440">
    <property type="entry name" value="TetR_N"/>
    <property type="match status" value="1"/>
</dbReference>
<evidence type="ECO:0000313" key="8">
    <source>
        <dbReference type="Proteomes" id="UP000680750"/>
    </source>
</evidence>
<dbReference type="InterPro" id="IPR039538">
    <property type="entry name" value="BetI_C"/>
</dbReference>
<evidence type="ECO:0000256" key="4">
    <source>
        <dbReference type="ARBA" id="ARBA00023163"/>
    </source>
</evidence>
<sequence length="204" mass="22557">MPKEVDHEERRRELADAVCRVIARDGLAGVSLRVVADEAGWSIGSMRYYFTTKDELLEFALRRVDDRIEQRLDASCVQPTLLGRAHAVIDELLPLDVQRREEALVWLAFVSRATTDAKLAPMAAEVWSRLNEVFVGLLRAAVEAGELPADLDLVREGGRLQALIDGLVVHLVSAPTRIGAEQARELAHGHLDQLRAVSPEPDPA</sequence>
<evidence type="ECO:0000259" key="6">
    <source>
        <dbReference type="PROSITE" id="PS50977"/>
    </source>
</evidence>
<dbReference type="InterPro" id="IPR009057">
    <property type="entry name" value="Homeodomain-like_sf"/>
</dbReference>
<protein>
    <recommendedName>
        <fullName evidence="6">HTH tetR-type domain-containing protein</fullName>
    </recommendedName>
</protein>
<dbReference type="InterPro" id="IPR001647">
    <property type="entry name" value="HTH_TetR"/>
</dbReference>
<dbReference type="Proteomes" id="UP000680750">
    <property type="component" value="Chromosome"/>
</dbReference>
<dbReference type="PROSITE" id="PS50977">
    <property type="entry name" value="HTH_TETR_2"/>
    <property type="match status" value="1"/>
</dbReference>
<dbReference type="EMBL" id="AP023354">
    <property type="protein sequence ID" value="BCJ25956.1"/>
    <property type="molecule type" value="Genomic_DNA"/>
</dbReference>
<keyword evidence="1" id="KW-0678">Repressor</keyword>
<evidence type="ECO:0000313" key="7">
    <source>
        <dbReference type="EMBL" id="BCJ25956.1"/>
    </source>
</evidence>
<evidence type="ECO:0000256" key="3">
    <source>
        <dbReference type="ARBA" id="ARBA00023125"/>
    </source>
</evidence>
<dbReference type="SUPFAM" id="SSF48498">
    <property type="entry name" value="Tetracyclin repressor-like, C-terminal domain"/>
    <property type="match status" value="1"/>
</dbReference>
<dbReference type="GO" id="GO:0003700">
    <property type="term" value="F:DNA-binding transcription factor activity"/>
    <property type="evidence" value="ECO:0007669"/>
    <property type="project" value="TreeGrafter"/>
</dbReference>
<keyword evidence="2" id="KW-0805">Transcription regulation</keyword>
<dbReference type="OrthoDB" id="9816296at2"/>
<dbReference type="KEGG" id="aser:Asera_00640"/>
<name>A0A810KUL3_9ACTN</name>
<dbReference type="Pfam" id="PF13977">
    <property type="entry name" value="TetR_C_6"/>
    <property type="match status" value="1"/>
</dbReference>
<dbReference type="InterPro" id="IPR050109">
    <property type="entry name" value="HTH-type_TetR-like_transc_reg"/>
</dbReference>
<feature type="domain" description="HTH tetR-type" evidence="6">
    <location>
        <begin position="8"/>
        <end position="68"/>
    </location>
</feature>
<feature type="DNA-binding region" description="H-T-H motif" evidence="5">
    <location>
        <begin position="31"/>
        <end position="50"/>
    </location>
</feature>
<gene>
    <name evidence="7" type="ORF">Asera_00640</name>
</gene>
<dbReference type="PANTHER" id="PTHR30055">
    <property type="entry name" value="HTH-TYPE TRANSCRIPTIONAL REGULATOR RUTR"/>
    <property type="match status" value="1"/>
</dbReference>
<dbReference type="Gene3D" id="1.10.357.10">
    <property type="entry name" value="Tetracycline Repressor, domain 2"/>
    <property type="match status" value="1"/>
</dbReference>
<keyword evidence="3 5" id="KW-0238">DNA-binding</keyword>
<reference evidence="7" key="1">
    <citation type="submission" date="2020-08" db="EMBL/GenBank/DDBJ databases">
        <title>Whole genome shotgun sequence of Actinocatenispora sera NBRC 101916.</title>
        <authorList>
            <person name="Komaki H."/>
            <person name="Tamura T."/>
        </authorList>
    </citation>
    <scope>NUCLEOTIDE SEQUENCE</scope>
    <source>
        <strain evidence="7">NBRC 101916</strain>
    </source>
</reference>
<dbReference type="AlphaFoldDB" id="A0A810KUL3"/>
<dbReference type="GO" id="GO:0000976">
    <property type="term" value="F:transcription cis-regulatory region binding"/>
    <property type="evidence" value="ECO:0007669"/>
    <property type="project" value="TreeGrafter"/>
</dbReference>
<dbReference type="PANTHER" id="PTHR30055:SF228">
    <property type="entry name" value="TRANSCRIPTIONAL REGULATOR-RELATED"/>
    <property type="match status" value="1"/>
</dbReference>
<dbReference type="SUPFAM" id="SSF46689">
    <property type="entry name" value="Homeodomain-like"/>
    <property type="match status" value="1"/>
</dbReference>
<dbReference type="InterPro" id="IPR036271">
    <property type="entry name" value="Tet_transcr_reg_TetR-rel_C_sf"/>
</dbReference>
<evidence type="ECO:0000256" key="1">
    <source>
        <dbReference type="ARBA" id="ARBA00022491"/>
    </source>
</evidence>
<keyword evidence="8" id="KW-1185">Reference proteome</keyword>
<proteinExistence type="predicted"/>
<evidence type="ECO:0000256" key="2">
    <source>
        <dbReference type="ARBA" id="ARBA00023015"/>
    </source>
</evidence>
<accession>A0A810KUL3</accession>